<evidence type="ECO:0000313" key="3">
    <source>
        <dbReference type="Proteomes" id="UP000481087"/>
    </source>
</evidence>
<dbReference type="SUPFAM" id="SSF53448">
    <property type="entry name" value="Nucleotide-diphospho-sugar transferases"/>
    <property type="match status" value="1"/>
</dbReference>
<dbReference type="InterPro" id="IPR001173">
    <property type="entry name" value="Glyco_trans_2-like"/>
</dbReference>
<dbReference type="CDD" id="cd04179">
    <property type="entry name" value="DPM_DPG-synthase_like"/>
    <property type="match status" value="1"/>
</dbReference>
<keyword evidence="2" id="KW-0808">Transferase</keyword>
<name>A0A6L8UUH3_9BACL</name>
<organism evidence="2 3">
    <name type="scientific">Paenibacillus silvestris</name>
    <dbReference type="NCBI Taxonomy" id="2606219"/>
    <lineage>
        <taxon>Bacteria</taxon>
        <taxon>Bacillati</taxon>
        <taxon>Bacillota</taxon>
        <taxon>Bacilli</taxon>
        <taxon>Bacillales</taxon>
        <taxon>Paenibacillaceae</taxon>
        <taxon>Paenibacillus</taxon>
    </lineage>
</organism>
<evidence type="ECO:0000313" key="2">
    <source>
        <dbReference type="EMBL" id="MZQ81765.1"/>
    </source>
</evidence>
<dbReference type="PANTHER" id="PTHR48090:SF7">
    <property type="entry name" value="RFBJ PROTEIN"/>
    <property type="match status" value="1"/>
</dbReference>
<feature type="domain" description="Glycosyltransferase 2-like" evidence="1">
    <location>
        <begin position="6"/>
        <end position="148"/>
    </location>
</feature>
<evidence type="ECO:0000259" key="1">
    <source>
        <dbReference type="Pfam" id="PF00535"/>
    </source>
</evidence>
<comment type="caution">
    <text evidence="2">The sequence shown here is derived from an EMBL/GenBank/DDBJ whole genome shotgun (WGS) entry which is preliminary data.</text>
</comment>
<dbReference type="Proteomes" id="UP000481087">
    <property type="component" value="Unassembled WGS sequence"/>
</dbReference>
<dbReference type="RefSeq" id="WP_161405988.1">
    <property type="nucleotide sequence ID" value="NZ_WTUZ01000010.1"/>
</dbReference>
<dbReference type="EMBL" id="WTUZ01000010">
    <property type="protein sequence ID" value="MZQ81765.1"/>
    <property type="molecule type" value="Genomic_DNA"/>
</dbReference>
<dbReference type="PANTHER" id="PTHR48090">
    <property type="entry name" value="UNDECAPRENYL-PHOSPHATE 4-DEOXY-4-FORMAMIDO-L-ARABINOSE TRANSFERASE-RELATED"/>
    <property type="match status" value="1"/>
</dbReference>
<accession>A0A6L8UUH3</accession>
<keyword evidence="3" id="KW-1185">Reference proteome</keyword>
<dbReference type="GO" id="GO:0016740">
    <property type="term" value="F:transferase activity"/>
    <property type="evidence" value="ECO:0007669"/>
    <property type="project" value="UniProtKB-KW"/>
</dbReference>
<dbReference type="AlphaFoldDB" id="A0A6L8UUH3"/>
<gene>
    <name evidence="2" type="ORF">GQF01_06400</name>
</gene>
<dbReference type="Pfam" id="PF00535">
    <property type="entry name" value="Glycos_transf_2"/>
    <property type="match status" value="1"/>
</dbReference>
<protein>
    <submittedName>
        <fullName evidence="2">Glycosyltransferase</fullName>
    </submittedName>
</protein>
<sequence length="232" mass="26033">MKKLAIIPAYNEEKSIAHVVAAIHCAQPEMDIVIINDGSKDQTSRVARMTQQATVIDLPVNLGIGGAMQTGYLYALRHGYDIAVQIDADGQHDPEALSYILGPIEEGQVDCCIGSRFLVKTSYRSAWNRRVGILFFTWMIGWMTGKTFTDPTSGFRAVNRPIIEFFAEEYPEDYPEVEAIVLLVRKRFRVKEVSVLMHARKAGRSSITPVKSLYYMLKVSLAVCISRIRDVS</sequence>
<dbReference type="InterPro" id="IPR029044">
    <property type="entry name" value="Nucleotide-diphossugar_trans"/>
</dbReference>
<dbReference type="Gene3D" id="3.90.550.10">
    <property type="entry name" value="Spore Coat Polysaccharide Biosynthesis Protein SpsA, Chain A"/>
    <property type="match status" value="1"/>
</dbReference>
<dbReference type="InterPro" id="IPR050256">
    <property type="entry name" value="Glycosyltransferase_2"/>
</dbReference>
<reference evidence="2 3" key="1">
    <citation type="submission" date="2019-12" db="EMBL/GenBank/DDBJ databases">
        <title>Paenibacillus sp. nov. sp. isolated from soil.</title>
        <authorList>
            <person name="Kim J."/>
            <person name="Jeong S.E."/>
            <person name="Jung H.S."/>
            <person name="Jeon C.O."/>
        </authorList>
    </citation>
    <scope>NUCLEOTIDE SEQUENCE [LARGE SCALE GENOMIC DNA]</scope>
    <source>
        <strain evidence="2 3">5J-6</strain>
    </source>
</reference>
<proteinExistence type="predicted"/>